<feature type="region of interest" description="Disordered" evidence="1">
    <location>
        <begin position="1"/>
        <end position="26"/>
    </location>
</feature>
<dbReference type="AlphaFoldDB" id="A0A9J6GRK1"/>
<organism evidence="2 3">
    <name type="scientific">Haemaphysalis longicornis</name>
    <name type="common">Bush tick</name>
    <dbReference type="NCBI Taxonomy" id="44386"/>
    <lineage>
        <taxon>Eukaryota</taxon>
        <taxon>Metazoa</taxon>
        <taxon>Ecdysozoa</taxon>
        <taxon>Arthropoda</taxon>
        <taxon>Chelicerata</taxon>
        <taxon>Arachnida</taxon>
        <taxon>Acari</taxon>
        <taxon>Parasitiformes</taxon>
        <taxon>Ixodida</taxon>
        <taxon>Ixodoidea</taxon>
        <taxon>Ixodidae</taxon>
        <taxon>Haemaphysalinae</taxon>
        <taxon>Haemaphysalis</taxon>
    </lineage>
</organism>
<keyword evidence="3" id="KW-1185">Reference proteome</keyword>
<dbReference type="VEuPathDB" id="VectorBase:HLOH_056159"/>
<protein>
    <submittedName>
        <fullName evidence="2">Uncharacterized protein</fullName>
    </submittedName>
</protein>
<gene>
    <name evidence="2" type="ORF">HPB48_020411</name>
</gene>
<evidence type="ECO:0000313" key="2">
    <source>
        <dbReference type="EMBL" id="KAH9377811.1"/>
    </source>
</evidence>
<accession>A0A9J6GRK1</accession>
<evidence type="ECO:0000256" key="1">
    <source>
        <dbReference type="SAM" id="MobiDB-lite"/>
    </source>
</evidence>
<comment type="caution">
    <text evidence="2">The sequence shown here is derived from an EMBL/GenBank/DDBJ whole genome shotgun (WGS) entry which is preliminary data.</text>
</comment>
<dbReference type="Proteomes" id="UP000821853">
    <property type="component" value="Unassembled WGS sequence"/>
</dbReference>
<reference evidence="2 3" key="1">
    <citation type="journal article" date="2020" name="Cell">
        <title>Large-Scale Comparative Analyses of Tick Genomes Elucidate Their Genetic Diversity and Vector Capacities.</title>
        <authorList>
            <consortium name="Tick Genome and Microbiome Consortium (TIGMIC)"/>
            <person name="Jia N."/>
            <person name="Wang J."/>
            <person name="Shi W."/>
            <person name="Du L."/>
            <person name="Sun Y."/>
            <person name="Zhan W."/>
            <person name="Jiang J.F."/>
            <person name="Wang Q."/>
            <person name="Zhang B."/>
            <person name="Ji P."/>
            <person name="Bell-Sakyi L."/>
            <person name="Cui X.M."/>
            <person name="Yuan T.T."/>
            <person name="Jiang B.G."/>
            <person name="Yang W.F."/>
            <person name="Lam T.T."/>
            <person name="Chang Q.C."/>
            <person name="Ding S.J."/>
            <person name="Wang X.J."/>
            <person name="Zhu J.G."/>
            <person name="Ruan X.D."/>
            <person name="Zhao L."/>
            <person name="Wei J.T."/>
            <person name="Ye R.Z."/>
            <person name="Que T.C."/>
            <person name="Du C.H."/>
            <person name="Zhou Y.H."/>
            <person name="Cheng J.X."/>
            <person name="Dai P.F."/>
            <person name="Guo W.B."/>
            <person name="Han X.H."/>
            <person name="Huang E.J."/>
            <person name="Li L.F."/>
            <person name="Wei W."/>
            <person name="Gao Y.C."/>
            <person name="Liu J.Z."/>
            <person name="Shao H.Z."/>
            <person name="Wang X."/>
            <person name="Wang C.C."/>
            <person name="Yang T.C."/>
            <person name="Huo Q.B."/>
            <person name="Li W."/>
            <person name="Chen H.Y."/>
            <person name="Chen S.E."/>
            <person name="Zhou L.G."/>
            <person name="Ni X.B."/>
            <person name="Tian J.H."/>
            <person name="Sheng Y."/>
            <person name="Liu T."/>
            <person name="Pan Y.S."/>
            <person name="Xia L.Y."/>
            <person name="Li J."/>
            <person name="Zhao F."/>
            <person name="Cao W.C."/>
        </authorList>
    </citation>
    <scope>NUCLEOTIDE SEQUENCE [LARGE SCALE GENOMIC DNA]</scope>
    <source>
        <strain evidence="2">HaeL-2018</strain>
    </source>
</reference>
<sequence length="145" mass="15873">MQSSRNINDITKEKAEPEASGSASGCVSMKPAFRKQVRTQMAVTCYQSAFTFSTAENSETRTGKLADGRLTAMTKRSTTRRLYDAVKARNIPKESSCTFEVEGKAGSLQSGKFARGAERSVINHEQHGSALTLHVMVELAQPLRE</sequence>
<proteinExistence type="predicted"/>
<name>A0A9J6GRK1_HAELO</name>
<dbReference type="EMBL" id="JABSTR010000008">
    <property type="protein sequence ID" value="KAH9377811.1"/>
    <property type="molecule type" value="Genomic_DNA"/>
</dbReference>
<evidence type="ECO:0000313" key="3">
    <source>
        <dbReference type="Proteomes" id="UP000821853"/>
    </source>
</evidence>